<accession>A0A9J6P533</accession>
<dbReference type="GO" id="GO:0016747">
    <property type="term" value="F:acyltransferase activity, transferring groups other than amino-acyl groups"/>
    <property type="evidence" value="ECO:0007669"/>
    <property type="project" value="InterPro"/>
</dbReference>
<name>A0A9J6P533_9CLOT</name>
<dbReference type="PROSITE" id="PS51186">
    <property type="entry name" value="GNAT"/>
    <property type="match status" value="1"/>
</dbReference>
<keyword evidence="3" id="KW-1185">Reference proteome</keyword>
<dbReference type="Proteomes" id="UP001056429">
    <property type="component" value="Unassembled WGS sequence"/>
</dbReference>
<dbReference type="InterPro" id="IPR008125">
    <property type="entry name" value="Streptothricin_AcTrfase"/>
</dbReference>
<dbReference type="InterPro" id="IPR000182">
    <property type="entry name" value="GNAT_dom"/>
</dbReference>
<dbReference type="Gene3D" id="3.40.630.30">
    <property type="match status" value="1"/>
</dbReference>
<protein>
    <submittedName>
        <fullName evidence="2">GNAT family N-acetyltransferase</fullName>
    </submittedName>
</protein>
<dbReference type="InterPro" id="IPR050276">
    <property type="entry name" value="MshD_Acetyltransferase"/>
</dbReference>
<dbReference type="CDD" id="cd04301">
    <property type="entry name" value="NAT_SF"/>
    <property type="match status" value="1"/>
</dbReference>
<dbReference type="EMBL" id="JAGSOJ010000002">
    <property type="protein sequence ID" value="MCM1990752.1"/>
    <property type="molecule type" value="Genomic_DNA"/>
</dbReference>
<comment type="caution">
    <text evidence="2">The sequence shown here is derived from an EMBL/GenBank/DDBJ whole genome shotgun (WGS) entry which is preliminary data.</text>
</comment>
<dbReference type="SUPFAM" id="SSF55729">
    <property type="entry name" value="Acyl-CoA N-acyltransferases (Nat)"/>
    <property type="match status" value="1"/>
</dbReference>
<dbReference type="Pfam" id="PF00583">
    <property type="entry name" value="Acetyltransf_1"/>
    <property type="match status" value="1"/>
</dbReference>
<reference evidence="2" key="1">
    <citation type="journal article" date="2021" name="mSystems">
        <title>Bacteria and Archaea Synergistically Convert Glycine Betaine to Biogenic Methane in the Formosa Cold Seep of the South China Sea.</title>
        <authorList>
            <person name="Li L."/>
            <person name="Zhang W."/>
            <person name="Zhang S."/>
            <person name="Song L."/>
            <person name="Sun Q."/>
            <person name="Zhang H."/>
            <person name="Xiang H."/>
            <person name="Dong X."/>
        </authorList>
    </citation>
    <scope>NUCLEOTIDE SEQUENCE</scope>
    <source>
        <strain evidence="2">ZWT</strain>
    </source>
</reference>
<gene>
    <name evidence="2" type="ORF">KDK92_13555</name>
</gene>
<dbReference type="PANTHER" id="PTHR43617">
    <property type="entry name" value="L-AMINO ACID N-ACETYLTRANSFERASE"/>
    <property type="match status" value="1"/>
</dbReference>
<reference evidence="2" key="2">
    <citation type="submission" date="2021-04" db="EMBL/GenBank/DDBJ databases">
        <authorList>
            <person name="Dong X."/>
        </authorList>
    </citation>
    <scope>NUCLEOTIDE SEQUENCE</scope>
    <source>
        <strain evidence="2">ZWT</strain>
    </source>
</reference>
<dbReference type="InterPro" id="IPR016181">
    <property type="entry name" value="Acyl_CoA_acyltransferase"/>
</dbReference>
<feature type="domain" description="N-acetyltransferase" evidence="1">
    <location>
        <begin position="50"/>
        <end position="214"/>
    </location>
</feature>
<evidence type="ECO:0000259" key="1">
    <source>
        <dbReference type="PROSITE" id="PS51186"/>
    </source>
</evidence>
<dbReference type="PRINTS" id="PR01754">
    <property type="entry name" value="SACTRNSFRASE"/>
</dbReference>
<evidence type="ECO:0000313" key="2">
    <source>
        <dbReference type="EMBL" id="MCM1990752.1"/>
    </source>
</evidence>
<dbReference type="RefSeq" id="WP_250859844.1">
    <property type="nucleotide sequence ID" value="NZ_JAGSOJ010000002.1"/>
</dbReference>
<sequence length="214" mass="24523">MTSKKIVIVTLAALKASGWSVVNQMNINIKEVTKEQLGEYVQIPMWLKVTSIYELNKVNGGIGGILLNEVKVDEYIKDLGIYEKPLKWEEQFDISNWGFFIAYDNDKPIGGATLVYDTEGVNMLSGRKDLTVLWDLRIDPEYKSMGIGSKLFSHIIDWAKERNCRQIKIETQNNNVPACKFYAKQGAMLGELNEYGYYGEDDNEVMLIWYLNLE</sequence>
<dbReference type="AlphaFoldDB" id="A0A9J6P533"/>
<evidence type="ECO:0000313" key="3">
    <source>
        <dbReference type="Proteomes" id="UP001056429"/>
    </source>
</evidence>
<proteinExistence type="predicted"/>
<organism evidence="2 3">
    <name type="scientific">Oceanirhabdus seepicola</name>
    <dbReference type="NCBI Taxonomy" id="2828781"/>
    <lineage>
        <taxon>Bacteria</taxon>
        <taxon>Bacillati</taxon>
        <taxon>Bacillota</taxon>
        <taxon>Clostridia</taxon>
        <taxon>Eubacteriales</taxon>
        <taxon>Clostridiaceae</taxon>
        <taxon>Oceanirhabdus</taxon>
    </lineage>
</organism>